<sequence length="40" mass="4526">MTNIKPISYFRNYTAGLNEARENSPGNLTRNGRGELRLSN</sequence>
<organism evidence="2 3">
    <name type="scientific">Amphibacillus indicireducens</name>
    <dbReference type="NCBI Taxonomy" id="1076330"/>
    <lineage>
        <taxon>Bacteria</taxon>
        <taxon>Bacillati</taxon>
        <taxon>Bacillota</taxon>
        <taxon>Bacilli</taxon>
        <taxon>Bacillales</taxon>
        <taxon>Bacillaceae</taxon>
        <taxon>Amphibacillus</taxon>
    </lineage>
</organism>
<dbReference type="EMBL" id="BAABDL010000014">
    <property type="protein sequence ID" value="GAA4059144.1"/>
    <property type="molecule type" value="Genomic_DNA"/>
</dbReference>
<keyword evidence="3" id="KW-1185">Reference proteome</keyword>
<evidence type="ECO:0000313" key="2">
    <source>
        <dbReference type="EMBL" id="GAA4059144.1"/>
    </source>
</evidence>
<gene>
    <name evidence="2" type="ORF">GCM10022410_02910</name>
</gene>
<reference evidence="3" key="1">
    <citation type="journal article" date="2019" name="Int. J. Syst. Evol. Microbiol.">
        <title>The Global Catalogue of Microorganisms (GCM) 10K type strain sequencing project: providing services to taxonomists for standard genome sequencing and annotation.</title>
        <authorList>
            <consortium name="The Broad Institute Genomics Platform"/>
            <consortium name="The Broad Institute Genome Sequencing Center for Infectious Disease"/>
            <person name="Wu L."/>
            <person name="Ma J."/>
        </authorList>
    </citation>
    <scope>NUCLEOTIDE SEQUENCE [LARGE SCALE GENOMIC DNA]</scope>
    <source>
        <strain evidence="3">JCM 17250</strain>
    </source>
</reference>
<accession>A0ABP7V463</accession>
<feature type="region of interest" description="Disordered" evidence="1">
    <location>
        <begin position="19"/>
        <end position="40"/>
    </location>
</feature>
<proteinExistence type="predicted"/>
<evidence type="ECO:0000256" key="1">
    <source>
        <dbReference type="SAM" id="MobiDB-lite"/>
    </source>
</evidence>
<dbReference type="RefSeq" id="WP_344909652.1">
    <property type="nucleotide sequence ID" value="NZ_BAABDL010000014.1"/>
</dbReference>
<protein>
    <submittedName>
        <fullName evidence="2">Uncharacterized protein</fullName>
    </submittedName>
</protein>
<dbReference type="Proteomes" id="UP001501734">
    <property type="component" value="Unassembled WGS sequence"/>
</dbReference>
<comment type="caution">
    <text evidence="2">The sequence shown here is derived from an EMBL/GenBank/DDBJ whole genome shotgun (WGS) entry which is preliminary data.</text>
</comment>
<evidence type="ECO:0000313" key="3">
    <source>
        <dbReference type="Proteomes" id="UP001501734"/>
    </source>
</evidence>
<name>A0ABP7V463_9BACI</name>